<protein>
    <submittedName>
        <fullName evidence="2">Uncharacterized protein</fullName>
    </submittedName>
</protein>
<dbReference type="AlphaFoldDB" id="A0A5N7BU97"/>
<evidence type="ECO:0000313" key="2">
    <source>
        <dbReference type="EMBL" id="KAE8385319.1"/>
    </source>
</evidence>
<reference evidence="2" key="1">
    <citation type="submission" date="2019-04" db="EMBL/GenBank/DDBJ databases">
        <title>Friends and foes A comparative genomics studyof 23 Aspergillus species from section Flavi.</title>
        <authorList>
            <consortium name="DOE Joint Genome Institute"/>
            <person name="Kjaerbolling I."/>
            <person name="Vesth T."/>
            <person name="Frisvad J.C."/>
            <person name="Nybo J.L."/>
            <person name="Theobald S."/>
            <person name="Kildgaard S."/>
            <person name="Isbrandt T."/>
            <person name="Kuo A."/>
            <person name="Sato A."/>
            <person name="Lyhne E.K."/>
            <person name="Kogle M.E."/>
            <person name="Wiebenga A."/>
            <person name="Kun R.S."/>
            <person name="Lubbers R.J."/>
            <person name="Makela M.R."/>
            <person name="Barry K."/>
            <person name="Chovatia M."/>
            <person name="Clum A."/>
            <person name="Daum C."/>
            <person name="Haridas S."/>
            <person name="He G."/>
            <person name="LaButti K."/>
            <person name="Lipzen A."/>
            <person name="Mondo S."/>
            <person name="Riley R."/>
            <person name="Salamov A."/>
            <person name="Simmons B.A."/>
            <person name="Magnuson J.K."/>
            <person name="Henrissat B."/>
            <person name="Mortensen U.H."/>
            <person name="Larsen T.O."/>
            <person name="Devries R.P."/>
            <person name="Grigoriev I.V."/>
            <person name="Machida M."/>
            <person name="Baker S.E."/>
            <person name="Andersen M.R."/>
        </authorList>
    </citation>
    <scope>NUCLEOTIDE SEQUENCE [LARGE SCALE GENOMIC DNA]</scope>
    <source>
        <strain evidence="2">IBT 14317</strain>
    </source>
</reference>
<proteinExistence type="predicted"/>
<feature type="chain" id="PRO_5024877594" evidence="1">
    <location>
        <begin position="21"/>
        <end position="225"/>
    </location>
</feature>
<evidence type="ECO:0000256" key="1">
    <source>
        <dbReference type="SAM" id="SignalP"/>
    </source>
</evidence>
<name>A0A5N7BU97_PETAA</name>
<feature type="signal peptide" evidence="1">
    <location>
        <begin position="1"/>
        <end position="20"/>
    </location>
</feature>
<organism evidence="2">
    <name type="scientific">Petromyces alliaceus</name>
    <name type="common">Aspergillus alliaceus</name>
    <dbReference type="NCBI Taxonomy" id="209559"/>
    <lineage>
        <taxon>Eukaryota</taxon>
        <taxon>Fungi</taxon>
        <taxon>Dikarya</taxon>
        <taxon>Ascomycota</taxon>
        <taxon>Pezizomycotina</taxon>
        <taxon>Eurotiomycetes</taxon>
        <taxon>Eurotiomycetidae</taxon>
        <taxon>Eurotiales</taxon>
        <taxon>Aspergillaceae</taxon>
        <taxon>Aspergillus</taxon>
        <taxon>Aspergillus subgen. Circumdati</taxon>
    </lineage>
</organism>
<dbReference type="EMBL" id="ML735338">
    <property type="protein sequence ID" value="KAE8385319.1"/>
    <property type="molecule type" value="Genomic_DNA"/>
</dbReference>
<sequence length="225" mass="25645">MTEQIIHWLILCDVKLVVFGGSGTISRRSPHVYDLGSCKPSPQSDVAVEETTTQHFTTENSVPPPPDRLRAGVSHRETSVAWSHPCSPVLVLKEGILRDAVVFHRRSQQFLRKIAMLDRHHRSRGSAQDEAEVTATAGRLANDLHRLSHDRPSIMHCSPEDLHQLLQIKLARDVSRVICVFRACFWSKFCYLYRAAWWHHSIQGDEKLAADETWRALRGQCRPTL</sequence>
<gene>
    <name evidence="2" type="ORF">BDV23DRAFT_19798</name>
</gene>
<dbReference type="Proteomes" id="UP000326877">
    <property type="component" value="Unassembled WGS sequence"/>
</dbReference>
<keyword evidence="1" id="KW-0732">Signal</keyword>
<dbReference type="OrthoDB" id="648861at2759"/>
<accession>A0A5N7BU97</accession>